<dbReference type="CDD" id="cd01983">
    <property type="entry name" value="SIMIBI"/>
    <property type="match status" value="1"/>
</dbReference>
<dbReference type="SUPFAM" id="SSF52540">
    <property type="entry name" value="P-loop containing nucleoside triphosphate hydrolases"/>
    <property type="match status" value="1"/>
</dbReference>
<dbReference type="InterPro" id="IPR027417">
    <property type="entry name" value="P-loop_NTPase"/>
</dbReference>
<reference evidence="1" key="1">
    <citation type="submission" date="2023-05" db="EMBL/GenBank/DDBJ databases">
        <authorList>
            <person name="Zhang X."/>
        </authorList>
    </citation>
    <scope>NUCLEOTIDE SEQUENCE</scope>
    <source>
        <strain evidence="1">BD1B2-1</strain>
    </source>
</reference>
<organism evidence="1 2">
    <name type="scientific">Xanthocytophaga agilis</name>
    <dbReference type="NCBI Taxonomy" id="3048010"/>
    <lineage>
        <taxon>Bacteria</taxon>
        <taxon>Pseudomonadati</taxon>
        <taxon>Bacteroidota</taxon>
        <taxon>Cytophagia</taxon>
        <taxon>Cytophagales</taxon>
        <taxon>Rhodocytophagaceae</taxon>
        <taxon>Xanthocytophaga</taxon>
    </lineage>
</organism>
<dbReference type="AlphaFoldDB" id="A0AAE3R4F9"/>
<gene>
    <name evidence="1" type="ORF">QNI22_07570</name>
</gene>
<name>A0AAE3R4F9_9BACT</name>
<accession>A0AAE3R4F9</accession>
<dbReference type="RefSeq" id="WP_314510028.1">
    <property type="nucleotide sequence ID" value="NZ_JASJOU010000002.1"/>
</dbReference>
<protein>
    <submittedName>
        <fullName evidence="1">Uncharacterized protein</fullName>
    </submittedName>
</protein>
<evidence type="ECO:0000313" key="2">
    <source>
        <dbReference type="Proteomes" id="UP001232063"/>
    </source>
</evidence>
<evidence type="ECO:0000313" key="1">
    <source>
        <dbReference type="EMBL" id="MDJ1500497.1"/>
    </source>
</evidence>
<comment type="caution">
    <text evidence="1">The sequence shown here is derived from an EMBL/GenBank/DDBJ whole genome shotgun (WGS) entry which is preliminary data.</text>
</comment>
<sequence>MKGKRILIIGKQGSGKTAVAEHFSQFAKKRVFVESKDLSDIIITSETDYLIFDGVPNIDALLKTLFCRFLRSKDIPLSPLLSQVVNFSGTIILTMQTTKEALKGWDALANFTVLEIIDLGPFFKG</sequence>
<proteinExistence type="predicted"/>
<dbReference type="EMBL" id="JASJOU010000002">
    <property type="protein sequence ID" value="MDJ1500497.1"/>
    <property type="molecule type" value="Genomic_DNA"/>
</dbReference>
<keyword evidence="2" id="KW-1185">Reference proteome</keyword>
<dbReference type="Proteomes" id="UP001232063">
    <property type="component" value="Unassembled WGS sequence"/>
</dbReference>